<proteinExistence type="predicted"/>
<evidence type="ECO:0000313" key="3">
    <source>
        <dbReference type="Proteomes" id="UP000234789"/>
    </source>
</evidence>
<protein>
    <recommendedName>
        <fullName evidence="1">Xylose isomerase-like TIM barrel domain-containing protein</fullName>
    </recommendedName>
</protein>
<dbReference type="InterPro" id="IPR050312">
    <property type="entry name" value="IolE/XylAMocC-like"/>
</dbReference>
<name>A0A2N5N2A8_9BACL</name>
<dbReference type="PANTHER" id="PTHR12110">
    <property type="entry name" value="HYDROXYPYRUVATE ISOMERASE"/>
    <property type="match status" value="1"/>
</dbReference>
<organism evidence="2 3">
    <name type="scientific">Paenibacillus pasadenensis</name>
    <dbReference type="NCBI Taxonomy" id="217090"/>
    <lineage>
        <taxon>Bacteria</taxon>
        <taxon>Bacillati</taxon>
        <taxon>Bacillota</taxon>
        <taxon>Bacilli</taxon>
        <taxon>Bacillales</taxon>
        <taxon>Paenibacillaceae</taxon>
        <taxon>Paenibacillus</taxon>
    </lineage>
</organism>
<dbReference type="InterPro" id="IPR036237">
    <property type="entry name" value="Xyl_isomerase-like_sf"/>
</dbReference>
<gene>
    <name evidence="2" type="ORF">B8V81_2896</name>
</gene>
<evidence type="ECO:0000313" key="2">
    <source>
        <dbReference type="EMBL" id="PLT44465.1"/>
    </source>
</evidence>
<accession>A0A2N5N2A8</accession>
<feature type="domain" description="Xylose isomerase-like TIM barrel" evidence="1">
    <location>
        <begin position="21"/>
        <end position="205"/>
    </location>
</feature>
<dbReference type="Gene3D" id="3.20.20.150">
    <property type="entry name" value="Divalent-metal-dependent TIM barrel enzymes"/>
    <property type="match status" value="1"/>
</dbReference>
<sequence length="264" mass="30064">MKLLFFKALWGMEGTLEDKLSRAAAHGYAGVEMPLPPVGEEALLEALLERHGLQLILQLFTDGDHVASFRQQMERAAAFRPTAIVSHSARDAMPEEEQDRFFDAALEIERRHGAAVCHETHRGRAMFTPWTTSRLLRKFPELKLAADFSHWMAVCESHLENQQDHLEQAIARSFHIHGRIGHPQGPQVPHPAAPEYARELELFTGWWRDIAAVRRAAGSPQLTFTAEFGPPGYLPTLPFTRQPVADLWELNEWMREHARERLQG</sequence>
<dbReference type="AlphaFoldDB" id="A0A2N5N2A8"/>
<dbReference type="EMBL" id="NFEZ01000004">
    <property type="protein sequence ID" value="PLT44465.1"/>
    <property type="molecule type" value="Genomic_DNA"/>
</dbReference>
<dbReference type="SUPFAM" id="SSF51658">
    <property type="entry name" value="Xylose isomerase-like"/>
    <property type="match status" value="1"/>
</dbReference>
<comment type="caution">
    <text evidence="2">The sequence shown here is derived from an EMBL/GenBank/DDBJ whole genome shotgun (WGS) entry which is preliminary data.</text>
</comment>
<keyword evidence="3" id="KW-1185">Reference proteome</keyword>
<dbReference type="InterPro" id="IPR013022">
    <property type="entry name" value="Xyl_isomerase-like_TIM-brl"/>
</dbReference>
<evidence type="ECO:0000259" key="1">
    <source>
        <dbReference type="Pfam" id="PF01261"/>
    </source>
</evidence>
<dbReference type="Pfam" id="PF01261">
    <property type="entry name" value="AP_endonuc_2"/>
    <property type="match status" value="1"/>
</dbReference>
<dbReference type="RefSeq" id="WP_101808567.1">
    <property type="nucleotide sequence ID" value="NZ_NFEZ01000004.1"/>
</dbReference>
<dbReference type="Proteomes" id="UP000234789">
    <property type="component" value="Unassembled WGS sequence"/>
</dbReference>
<reference evidence="2 3" key="1">
    <citation type="submission" date="2017-05" db="EMBL/GenBank/DDBJ databases">
        <title>Functional genome analysis of Paenibacillus pasadenensis strain R16: insights on endophytic life style and antifungal activity.</title>
        <authorList>
            <person name="Passera A."/>
            <person name="Marcolungo L."/>
            <person name="Casati P."/>
            <person name="Brasca M."/>
            <person name="Quaglino F."/>
            <person name="Delledonne M."/>
        </authorList>
    </citation>
    <scope>NUCLEOTIDE SEQUENCE [LARGE SCALE GENOMIC DNA]</scope>
    <source>
        <strain evidence="2 3">R16</strain>
    </source>
</reference>